<dbReference type="InterPro" id="IPR039763">
    <property type="entry name" value="ARMT1"/>
</dbReference>
<dbReference type="GeneID" id="106471163"/>
<keyword evidence="12" id="KW-1185">Reference proteome</keyword>
<name>A0ABM1TKC1_LIMPO</name>
<evidence type="ECO:0000256" key="10">
    <source>
        <dbReference type="RuleBase" id="RU367030"/>
    </source>
</evidence>
<organism evidence="12 13">
    <name type="scientific">Limulus polyphemus</name>
    <name type="common">Atlantic horseshoe crab</name>
    <dbReference type="NCBI Taxonomy" id="6850"/>
    <lineage>
        <taxon>Eukaryota</taxon>
        <taxon>Metazoa</taxon>
        <taxon>Ecdysozoa</taxon>
        <taxon>Arthropoda</taxon>
        <taxon>Chelicerata</taxon>
        <taxon>Merostomata</taxon>
        <taxon>Xiphosura</taxon>
        <taxon>Limulidae</taxon>
        <taxon>Limulus</taxon>
    </lineage>
</organism>
<keyword evidence="10" id="KW-0489">Methyltransferase</keyword>
<reference evidence="13" key="1">
    <citation type="submission" date="2025-08" db="UniProtKB">
        <authorList>
            <consortium name="RefSeq"/>
        </authorList>
    </citation>
    <scope>IDENTIFICATION</scope>
    <source>
        <tissue evidence="13">Muscle</tissue>
    </source>
</reference>
<dbReference type="Gene3D" id="1.20.930.60">
    <property type="match status" value="1"/>
</dbReference>
<keyword evidence="7 10" id="KW-0464">Manganese</keyword>
<dbReference type="PANTHER" id="PTHR12260">
    <property type="entry name" value="DAMAGE-CONTROL PHOSPHATASE ARMT1"/>
    <property type="match status" value="1"/>
</dbReference>
<dbReference type="Proteomes" id="UP000694941">
    <property type="component" value="Unplaced"/>
</dbReference>
<dbReference type="EC" id="3.1.3.-" evidence="10"/>
<evidence type="ECO:0000256" key="4">
    <source>
        <dbReference type="ARBA" id="ARBA00022596"/>
    </source>
</evidence>
<keyword evidence="6 10" id="KW-0378">Hydrolase</keyword>
<evidence type="ECO:0000313" key="12">
    <source>
        <dbReference type="Proteomes" id="UP000694941"/>
    </source>
</evidence>
<gene>
    <name evidence="13" type="primary">LOC106471163</name>
</gene>
<comment type="cofactor">
    <cofactor evidence="10">
        <name>Mn(2+)</name>
        <dbReference type="ChEBI" id="CHEBI:29035"/>
    </cofactor>
    <cofactor evidence="10">
        <name>Ni(2+)</name>
        <dbReference type="ChEBI" id="CHEBI:49786"/>
    </cofactor>
</comment>
<protein>
    <recommendedName>
        <fullName evidence="10">Sugar phosphate phosphatase</fullName>
        <ecNumber evidence="10">2.1.1.-</ecNumber>
        <ecNumber evidence="10">3.1.3.-</ecNumber>
    </recommendedName>
</protein>
<comment type="catalytic activity">
    <reaction evidence="9 10">
        <text>beta-D-fructose 6-phosphate = dihydroxyacetone + D-glyceraldehyde 3-phosphate</text>
        <dbReference type="Rhea" id="RHEA:28002"/>
        <dbReference type="ChEBI" id="CHEBI:16016"/>
        <dbReference type="ChEBI" id="CHEBI:57634"/>
        <dbReference type="ChEBI" id="CHEBI:59776"/>
    </reaction>
</comment>
<comment type="similarity">
    <text evidence="3 10">Belongs to the damage-control phosphatase family. Sugar phosphate phosphatase III subfamily.</text>
</comment>
<evidence type="ECO:0000256" key="9">
    <source>
        <dbReference type="ARBA" id="ARBA00048809"/>
    </source>
</evidence>
<dbReference type="RefSeq" id="XP_022256327.1">
    <property type="nucleotide sequence ID" value="XM_022400619.1"/>
</dbReference>
<dbReference type="InterPro" id="IPR036075">
    <property type="entry name" value="ARMT-1-like_metal-bd_sf"/>
</dbReference>
<comment type="domain">
    <text evidence="10">Subfamily III proteins have a conserved RTxK motif about 40-50 residues from the C-terminus; the threonine may be replaced by serine or cysteine.</text>
</comment>
<comment type="catalytic activity">
    <reaction evidence="2 10">
        <text>beta-D-fructose 1-phosphate + H2O = D-fructose + phosphate</text>
        <dbReference type="Rhea" id="RHEA:35603"/>
        <dbReference type="ChEBI" id="CHEBI:15377"/>
        <dbReference type="ChEBI" id="CHEBI:37721"/>
        <dbReference type="ChEBI" id="CHEBI:43474"/>
        <dbReference type="ChEBI" id="CHEBI:138881"/>
    </reaction>
</comment>
<comment type="catalytic activity">
    <reaction evidence="1 10">
        <text>L-glutamyl-[protein] + S-adenosyl-L-methionine = [protein]-L-glutamate 5-O-methyl ester + S-adenosyl-L-homocysteine</text>
        <dbReference type="Rhea" id="RHEA:24452"/>
        <dbReference type="Rhea" id="RHEA-COMP:10208"/>
        <dbReference type="Rhea" id="RHEA-COMP:10311"/>
        <dbReference type="ChEBI" id="CHEBI:29973"/>
        <dbReference type="ChEBI" id="CHEBI:57856"/>
        <dbReference type="ChEBI" id="CHEBI:59789"/>
        <dbReference type="ChEBI" id="CHEBI:82795"/>
    </reaction>
</comment>
<evidence type="ECO:0000259" key="11">
    <source>
        <dbReference type="Pfam" id="PF01937"/>
    </source>
</evidence>
<evidence type="ECO:0000256" key="8">
    <source>
        <dbReference type="ARBA" id="ARBA00045980"/>
    </source>
</evidence>
<feature type="domain" description="Damage-control phosphatase ARMT1-like metal-binding" evidence="11">
    <location>
        <begin position="24"/>
        <end position="420"/>
    </location>
</feature>
<evidence type="ECO:0000256" key="5">
    <source>
        <dbReference type="ARBA" id="ARBA00022723"/>
    </source>
</evidence>
<proteinExistence type="inferred from homology"/>
<evidence type="ECO:0000256" key="2">
    <source>
        <dbReference type="ARBA" id="ARBA00001326"/>
    </source>
</evidence>
<sequence>MQLRSSNVATASKVPTLQSFAYKTVKDRLPVILTKVIDLLFRERNNIANIYGEVGKEEGKEVTGKCSMLRNEMQTNKPLKLLEGKRSDVIIWNDYLRKQTEEMKKEPRWFEAAWLYVECYMYRRIQDAFDLTSKLQDFDPFKNSKEMAFQSSLDAALYFGKHILTTIEQLQQKLHKDSPEVFEHFQLFLQVSLWGNKCDLSISAGQNVAQKESPVEQIHKLQDQILVNDTRKLLEILHQANHDNPNKVTLSLVLDNAGFELFTDLCLVEILQQLELVTFVNFYVKDMPWYVSDATEQDFLWILEVLGKSEHQSFQELSKIWIEKLQQKLWTIEKEKYWTLPFDYSVMEEMDPALYAKLSASQVIIFKGDLNYRKLTGDRQWDFETPFQTSLQGFLPAPICALRTLKADTVTGLSPGQGESIAKSFPDWMISGDFGLIQIATP</sequence>
<evidence type="ECO:0000256" key="6">
    <source>
        <dbReference type="ARBA" id="ARBA00022801"/>
    </source>
</evidence>
<evidence type="ECO:0000256" key="3">
    <source>
        <dbReference type="ARBA" id="ARBA00009519"/>
    </source>
</evidence>
<dbReference type="InterPro" id="IPR002791">
    <property type="entry name" value="ARMT1-like_metal-bd"/>
</dbReference>
<dbReference type="PANTHER" id="PTHR12260:SF6">
    <property type="entry name" value="DAMAGE-CONTROL PHOSPHATASE ARMT1"/>
    <property type="match status" value="1"/>
</dbReference>
<comment type="function">
    <text evidence="8 10">Metal-dependent phosphatase that shows phosphatase activity against several substrates, including fructose-1-phosphate and fructose-6-phosphate. Its preference for fructose-1-phosphate, a strong glycating agent that causes DNA damage rather than a canonical yeast metabolite, suggests a damage-control function in hexose phosphate metabolism. Has also been shown to have O-methyltransferase activity that methylates glutamate residues of target proteins to form gamma-glutamyl methyl ester residues. Possibly methylates PCNA, suggesting it is involved in the DNA damage response.</text>
</comment>
<evidence type="ECO:0000256" key="1">
    <source>
        <dbReference type="ARBA" id="ARBA00000807"/>
    </source>
</evidence>
<dbReference type="SUPFAM" id="SSF111321">
    <property type="entry name" value="AF1104-like"/>
    <property type="match status" value="1"/>
</dbReference>
<keyword evidence="5 10" id="KW-0479">Metal-binding</keyword>
<evidence type="ECO:0000313" key="13">
    <source>
        <dbReference type="RefSeq" id="XP_022256327.1"/>
    </source>
</evidence>
<keyword evidence="10" id="KW-0808">Transferase</keyword>
<keyword evidence="4" id="KW-0533">Nickel</keyword>
<accession>A0ABM1TKC1</accession>
<dbReference type="EC" id="2.1.1.-" evidence="10"/>
<dbReference type="Pfam" id="PF01937">
    <property type="entry name" value="ARMT1-like_dom"/>
    <property type="match status" value="1"/>
</dbReference>
<evidence type="ECO:0000256" key="7">
    <source>
        <dbReference type="ARBA" id="ARBA00023211"/>
    </source>
</evidence>
<dbReference type="Gene3D" id="3.40.50.10880">
    <property type="entry name" value="Uncharacterised protein PF01937, DUF89, domain 3"/>
    <property type="match status" value="1"/>
</dbReference>